<dbReference type="PANTHER" id="PTHR46060">
    <property type="entry name" value="MARINER MOS1 TRANSPOSASE-LIKE PROTEIN"/>
    <property type="match status" value="1"/>
</dbReference>
<evidence type="ECO:0000313" key="2">
    <source>
        <dbReference type="Proteomes" id="UP000235965"/>
    </source>
</evidence>
<name>A0A2J7QCY0_9NEOP</name>
<dbReference type="PANTHER" id="PTHR46060:SF1">
    <property type="entry name" value="MARINER MOS1 TRANSPOSASE-LIKE PROTEIN"/>
    <property type="match status" value="1"/>
</dbReference>
<dbReference type="EMBL" id="NEVH01015852">
    <property type="protein sequence ID" value="PNF26439.1"/>
    <property type="molecule type" value="Genomic_DNA"/>
</dbReference>
<dbReference type="InterPro" id="IPR036691">
    <property type="entry name" value="Endo/exonu/phosph_ase_sf"/>
</dbReference>
<accession>A0A2J7QCY0</accession>
<protein>
    <recommendedName>
        <fullName evidence="3">Endonuclease/exonuclease/phosphatase domain-containing protein</fullName>
    </recommendedName>
</protein>
<dbReference type="InParanoid" id="A0A2J7QCY0"/>
<sequence>MNVHAPTEDKIDDIKDRLYEELEHVFDKFPKYPMKILLGDFNAKVGREDIFKPTIVNESLHEISNDNGVRVVNFATSENLTVKRSHQKKEVAGDTLSKIVKESSKLSCLIITKTVVTVTGWVKLFCEGRDAIQDSHRLGRPHVDNHTIQLLASLLDADRRWAAWELAAEVAVCHKTVLHILHDILGYRKIAACWVPHTMSEVQHWQCYAIAEDLLDQYHKEGDDFLGRIVTLDETGARS</sequence>
<proteinExistence type="predicted"/>
<dbReference type="STRING" id="105785.A0A2J7QCY0"/>
<dbReference type="AlphaFoldDB" id="A0A2J7QCY0"/>
<keyword evidence="2" id="KW-1185">Reference proteome</keyword>
<reference evidence="1 2" key="1">
    <citation type="submission" date="2017-12" db="EMBL/GenBank/DDBJ databases">
        <title>Hemimetabolous genomes reveal molecular basis of termite eusociality.</title>
        <authorList>
            <person name="Harrison M.C."/>
            <person name="Jongepier E."/>
            <person name="Robertson H.M."/>
            <person name="Arning N."/>
            <person name="Bitard-Feildel T."/>
            <person name="Chao H."/>
            <person name="Childers C.P."/>
            <person name="Dinh H."/>
            <person name="Doddapaneni H."/>
            <person name="Dugan S."/>
            <person name="Gowin J."/>
            <person name="Greiner C."/>
            <person name="Han Y."/>
            <person name="Hu H."/>
            <person name="Hughes D.S.T."/>
            <person name="Huylmans A.-K."/>
            <person name="Kemena C."/>
            <person name="Kremer L.P.M."/>
            <person name="Lee S.L."/>
            <person name="Lopez-Ezquerra A."/>
            <person name="Mallet L."/>
            <person name="Monroy-Kuhn J.M."/>
            <person name="Moser A."/>
            <person name="Murali S.C."/>
            <person name="Muzny D.M."/>
            <person name="Otani S."/>
            <person name="Piulachs M.-D."/>
            <person name="Poelchau M."/>
            <person name="Qu J."/>
            <person name="Schaub F."/>
            <person name="Wada-Katsumata A."/>
            <person name="Worley K.C."/>
            <person name="Xie Q."/>
            <person name="Ylla G."/>
            <person name="Poulsen M."/>
            <person name="Gibbs R.A."/>
            <person name="Schal C."/>
            <person name="Richards S."/>
            <person name="Belles X."/>
            <person name="Korb J."/>
            <person name="Bornberg-Bauer E."/>
        </authorList>
    </citation>
    <scope>NUCLEOTIDE SEQUENCE [LARGE SCALE GENOMIC DNA]</scope>
    <source>
        <tissue evidence="1">Whole body</tissue>
    </source>
</reference>
<comment type="caution">
    <text evidence="1">The sequence shown here is derived from an EMBL/GenBank/DDBJ whole genome shotgun (WGS) entry which is preliminary data.</text>
</comment>
<organism evidence="1 2">
    <name type="scientific">Cryptotermes secundus</name>
    <dbReference type="NCBI Taxonomy" id="105785"/>
    <lineage>
        <taxon>Eukaryota</taxon>
        <taxon>Metazoa</taxon>
        <taxon>Ecdysozoa</taxon>
        <taxon>Arthropoda</taxon>
        <taxon>Hexapoda</taxon>
        <taxon>Insecta</taxon>
        <taxon>Pterygota</taxon>
        <taxon>Neoptera</taxon>
        <taxon>Polyneoptera</taxon>
        <taxon>Dictyoptera</taxon>
        <taxon>Blattodea</taxon>
        <taxon>Blattoidea</taxon>
        <taxon>Termitoidae</taxon>
        <taxon>Kalotermitidae</taxon>
        <taxon>Cryptotermitinae</taxon>
        <taxon>Cryptotermes</taxon>
    </lineage>
</organism>
<evidence type="ECO:0008006" key="3">
    <source>
        <dbReference type="Google" id="ProtNLM"/>
    </source>
</evidence>
<dbReference type="InterPro" id="IPR052709">
    <property type="entry name" value="Transposase-MT_Hybrid"/>
</dbReference>
<dbReference type="Proteomes" id="UP000235965">
    <property type="component" value="Unassembled WGS sequence"/>
</dbReference>
<gene>
    <name evidence="1" type="ORF">B7P43_G16450</name>
</gene>
<evidence type="ECO:0000313" key="1">
    <source>
        <dbReference type="EMBL" id="PNF26439.1"/>
    </source>
</evidence>
<dbReference type="Gene3D" id="3.60.10.10">
    <property type="entry name" value="Endonuclease/exonuclease/phosphatase"/>
    <property type="match status" value="1"/>
</dbReference>